<dbReference type="Pfam" id="PF07729">
    <property type="entry name" value="FCD"/>
    <property type="match status" value="1"/>
</dbReference>
<evidence type="ECO:0000313" key="6">
    <source>
        <dbReference type="Proteomes" id="UP001329915"/>
    </source>
</evidence>
<evidence type="ECO:0000256" key="2">
    <source>
        <dbReference type="ARBA" id="ARBA00023125"/>
    </source>
</evidence>
<dbReference type="InterPro" id="IPR000524">
    <property type="entry name" value="Tscrpt_reg_HTH_GntR"/>
</dbReference>
<dbReference type="EMBL" id="CP121694">
    <property type="protein sequence ID" value="WRO21577.1"/>
    <property type="molecule type" value="Genomic_DNA"/>
</dbReference>
<dbReference type="InterPro" id="IPR036388">
    <property type="entry name" value="WH-like_DNA-bd_sf"/>
</dbReference>
<reference evidence="5 6" key="1">
    <citation type="submission" date="2023-04" db="EMBL/GenBank/DDBJ databases">
        <authorList>
            <person name="Hsu D."/>
        </authorList>
    </citation>
    <scope>NUCLEOTIDE SEQUENCE [LARGE SCALE GENOMIC DNA]</scope>
    <source>
        <strain evidence="5 6">MK1</strain>
    </source>
</reference>
<dbReference type="PRINTS" id="PR00035">
    <property type="entry name" value="HTHGNTR"/>
</dbReference>
<dbReference type="GO" id="GO:0003677">
    <property type="term" value="F:DNA binding"/>
    <property type="evidence" value="ECO:0007669"/>
    <property type="project" value="UniProtKB-KW"/>
</dbReference>
<gene>
    <name evidence="5" type="ORF">MFMK1_001387</name>
</gene>
<dbReference type="Pfam" id="PF00392">
    <property type="entry name" value="GntR"/>
    <property type="match status" value="1"/>
</dbReference>
<dbReference type="RefSeq" id="WP_366924413.1">
    <property type="nucleotide sequence ID" value="NZ_CP121694.1"/>
</dbReference>
<evidence type="ECO:0000313" key="5">
    <source>
        <dbReference type="EMBL" id="WRO21577.1"/>
    </source>
</evidence>
<dbReference type="CDD" id="cd07377">
    <property type="entry name" value="WHTH_GntR"/>
    <property type="match status" value="1"/>
</dbReference>
<keyword evidence="6" id="KW-1185">Reference proteome</keyword>
<sequence length="228" mass="26358">MKQNIKKVPSLKEQVYNYLKQALLNNEFELGKLYSDQWVAGQLGVSRTPVREAVQQLKHEGFVKVVPYKGFTAKTISEKEIEEVFEAREAIEGFCIKKLVNNHQSRAAGHVRQKLEEIIAGQETSAQNNERNKFWEMDSNFHQCIVNYSDNTILVNLYQSLGDKISRIALETLKENNRLTTALQEHKKTLEFINKEELLEAYESNYRHLLSTKALMMEALKKCMDSNS</sequence>
<dbReference type="KEGG" id="dbc:MFMK1_001387"/>
<evidence type="ECO:0000259" key="4">
    <source>
        <dbReference type="PROSITE" id="PS50949"/>
    </source>
</evidence>
<dbReference type="PANTHER" id="PTHR43537:SF24">
    <property type="entry name" value="GLUCONATE OPERON TRANSCRIPTIONAL REPRESSOR"/>
    <property type="match status" value="1"/>
</dbReference>
<accession>A0AAU0UN23</accession>
<dbReference type="SUPFAM" id="SSF46785">
    <property type="entry name" value="Winged helix' DNA-binding domain"/>
    <property type="match status" value="1"/>
</dbReference>
<dbReference type="SMART" id="SM00345">
    <property type="entry name" value="HTH_GNTR"/>
    <property type="match status" value="1"/>
</dbReference>
<evidence type="ECO:0000256" key="3">
    <source>
        <dbReference type="ARBA" id="ARBA00023163"/>
    </source>
</evidence>
<feature type="domain" description="HTH gntR-type" evidence="4">
    <location>
        <begin position="9"/>
        <end position="76"/>
    </location>
</feature>
<dbReference type="InterPro" id="IPR036390">
    <property type="entry name" value="WH_DNA-bd_sf"/>
</dbReference>
<evidence type="ECO:0000256" key="1">
    <source>
        <dbReference type="ARBA" id="ARBA00023015"/>
    </source>
</evidence>
<dbReference type="SUPFAM" id="SSF48008">
    <property type="entry name" value="GntR ligand-binding domain-like"/>
    <property type="match status" value="1"/>
</dbReference>
<organism evidence="5 6">
    <name type="scientific">Metallumcola ferriviriculae</name>
    <dbReference type="NCBI Taxonomy" id="3039180"/>
    <lineage>
        <taxon>Bacteria</taxon>
        <taxon>Bacillati</taxon>
        <taxon>Bacillota</taxon>
        <taxon>Clostridia</taxon>
        <taxon>Neomoorellales</taxon>
        <taxon>Desulfitibacteraceae</taxon>
        <taxon>Metallumcola</taxon>
    </lineage>
</organism>
<dbReference type="AlphaFoldDB" id="A0AAU0UN23"/>
<dbReference type="Gene3D" id="1.10.10.10">
    <property type="entry name" value="Winged helix-like DNA-binding domain superfamily/Winged helix DNA-binding domain"/>
    <property type="match status" value="1"/>
</dbReference>
<protein>
    <submittedName>
        <fullName evidence="5">GntR family transcriptional regulator</fullName>
    </submittedName>
</protein>
<dbReference type="InterPro" id="IPR011711">
    <property type="entry name" value="GntR_C"/>
</dbReference>
<name>A0AAU0UN23_9FIRM</name>
<dbReference type="InterPro" id="IPR008920">
    <property type="entry name" value="TF_FadR/GntR_C"/>
</dbReference>
<proteinExistence type="predicted"/>
<dbReference type="Gene3D" id="1.20.120.530">
    <property type="entry name" value="GntR ligand-binding domain-like"/>
    <property type="match status" value="1"/>
</dbReference>
<keyword evidence="1" id="KW-0805">Transcription regulation</keyword>
<dbReference type="Proteomes" id="UP001329915">
    <property type="component" value="Chromosome"/>
</dbReference>
<keyword evidence="2" id="KW-0238">DNA-binding</keyword>
<dbReference type="PANTHER" id="PTHR43537">
    <property type="entry name" value="TRANSCRIPTIONAL REGULATOR, GNTR FAMILY"/>
    <property type="match status" value="1"/>
</dbReference>
<keyword evidence="3" id="KW-0804">Transcription</keyword>
<dbReference type="GO" id="GO:0003700">
    <property type="term" value="F:DNA-binding transcription factor activity"/>
    <property type="evidence" value="ECO:0007669"/>
    <property type="project" value="InterPro"/>
</dbReference>
<dbReference type="PROSITE" id="PS50949">
    <property type="entry name" value="HTH_GNTR"/>
    <property type="match status" value="1"/>
</dbReference>